<dbReference type="SUPFAM" id="SSF47473">
    <property type="entry name" value="EF-hand"/>
    <property type="match status" value="1"/>
</dbReference>
<keyword evidence="13" id="KW-0175">Coiled coil</keyword>
<evidence type="ECO:0000256" key="7">
    <source>
        <dbReference type="ARBA" id="ARBA00022837"/>
    </source>
</evidence>
<dbReference type="Gene3D" id="1.10.238.10">
    <property type="entry name" value="EF-hand"/>
    <property type="match status" value="1"/>
</dbReference>
<dbReference type="GO" id="GO:0030003">
    <property type="term" value="P:intracellular monoatomic cation homeostasis"/>
    <property type="evidence" value="ECO:0007669"/>
    <property type="project" value="TreeGrafter"/>
</dbReference>
<dbReference type="GO" id="GO:0043022">
    <property type="term" value="F:ribosome binding"/>
    <property type="evidence" value="ECO:0007669"/>
    <property type="project" value="InterPro"/>
</dbReference>
<keyword evidence="5 15" id="KW-0812">Transmembrane</keyword>
<dbReference type="InterPro" id="IPR033122">
    <property type="entry name" value="LETM1-like_RBD"/>
</dbReference>
<reference evidence="18" key="1">
    <citation type="submission" date="2021-01" db="EMBL/GenBank/DDBJ databases">
        <authorList>
            <person name="Corre E."/>
            <person name="Pelletier E."/>
            <person name="Niang G."/>
            <person name="Scheremetjew M."/>
            <person name="Finn R."/>
            <person name="Kale V."/>
            <person name="Holt S."/>
            <person name="Cochrane G."/>
            <person name="Meng A."/>
            <person name="Brown T."/>
            <person name="Cohen L."/>
        </authorList>
    </citation>
    <scope>NUCLEOTIDE SEQUENCE</scope>
    <source>
        <strain evidence="18">SAG 11-49</strain>
    </source>
</reference>
<evidence type="ECO:0000256" key="12">
    <source>
        <dbReference type="PROSITE-ProRule" id="PRU01094"/>
    </source>
</evidence>
<evidence type="ECO:0000256" key="9">
    <source>
        <dbReference type="ARBA" id="ARBA00023128"/>
    </source>
</evidence>
<feature type="region of interest" description="Disordered" evidence="14">
    <location>
        <begin position="900"/>
        <end position="928"/>
    </location>
</feature>
<evidence type="ECO:0000256" key="14">
    <source>
        <dbReference type="SAM" id="MobiDB-lite"/>
    </source>
</evidence>
<sequence length="928" mass="98334">MRRRAVPLLRELQLRPVIEREWPATIALASKSFTQPSQSPNNWGLIAKLQDDEQRKAKADAFAIGLVPAFSSSKHELVFTRLILESPFSQHQKRSISFFRFLSGGKPLNKRLGLPDAADADAAIQDYEELRKRLDTVQRPSSIKSAGQVALDVAVSVKNGMVTVAGFLGSVPRRYAAWRAMTPEEWKKWKAETWVTVKHEAHHYWVGSKLLALEVRIASRHAWKAARGQTLSRRERAQLTRTTADLFRLVPMVIIIVIPFLEFLLPVLLKIFPNMLPSTFEDKLKKEEELKRRLALRLELARFLQDTVAVMATDIAKRKQGTSDTDAAALHDFIKKVRAGEPVENAEIIRFARLFNDELTLDNLERLQLVGMCQFVGISSLGSEPFLRSRLRAHLSQIKADDYEIENEGLENLTDDELRQACRARGIRAVYGEGAVRYMQRQMRDWLDLSLHRGLPSSLLLLSRAFTITAKQPSMVLEPTEKSEAAYSSLKETMGTVIPEEVVETVAAEVGGPSQDSVKALQQKLDFLRREEEAIRAELQRAEAAARAAAAAEAAVKVAQTATAQAFKEAVAMGSDAAAAAAAAASDAQAAKAVASESAAGAAAAAAASKPADVPVSAEEAAEAATEAREARIRQIVSSLMDLATGSGVTKERKLFMDLMRNEINRVNAVLATAPKASSTGSMAFSKQGLEVNKDTVAGADPSAAPAVHAAAAAHAVPGVPGAAAAHAHGGEPGTPAAAKAAAEQEEEAAVAAALPSRLSDRVSRMLTSIEKELDQAELKIGSRLHMLDTDQDGLISPDELANAVGFLREQLSPQEMQELLAKLTAASAASLQDASSVSGSAGGAAGPTPADLVAAVKLSAQGPTAAAASSAAAAAVAAVGSSAATNIQVAELITLAAKGGASSGGSAEGAAAEGSPGSGSSSSGGSR</sequence>
<evidence type="ECO:0000256" key="11">
    <source>
        <dbReference type="ARBA" id="ARBA00031360"/>
    </source>
</evidence>
<evidence type="ECO:0000256" key="5">
    <source>
        <dbReference type="ARBA" id="ARBA00022692"/>
    </source>
</evidence>
<gene>
    <name evidence="18" type="ORF">CLEI1391_LOCUS17143</name>
</gene>
<evidence type="ECO:0000256" key="10">
    <source>
        <dbReference type="ARBA" id="ARBA00023136"/>
    </source>
</evidence>
<dbReference type="InterPro" id="IPR018247">
    <property type="entry name" value="EF_Hand_1_Ca_BS"/>
</dbReference>
<evidence type="ECO:0000256" key="13">
    <source>
        <dbReference type="SAM" id="Coils"/>
    </source>
</evidence>
<feature type="coiled-coil region" evidence="13">
    <location>
        <begin position="518"/>
        <end position="552"/>
    </location>
</feature>
<feature type="domain" description="EF-hand" evidence="16">
    <location>
        <begin position="776"/>
        <end position="811"/>
    </location>
</feature>
<dbReference type="PROSITE" id="PS50222">
    <property type="entry name" value="EF_HAND_2"/>
    <property type="match status" value="1"/>
</dbReference>
<feature type="compositionally biased region" description="Low complexity" evidence="14">
    <location>
        <begin position="909"/>
        <end position="928"/>
    </location>
</feature>
<evidence type="ECO:0000256" key="2">
    <source>
        <dbReference type="ARBA" id="ARBA00009584"/>
    </source>
</evidence>
<dbReference type="PANTHER" id="PTHR14009">
    <property type="entry name" value="LEUCINE ZIPPER-EF-HAND CONTAINING TRANSMEMBRANE PROTEIN"/>
    <property type="match status" value="1"/>
</dbReference>
<evidence type="ECO:0000256" key="8">
    <source>
        <dbReference type="ARBA" id="ARBA00022989"/>
    </source>
</evidence>
<evidence type="ECO:0000256" key="6">
    <source>
        <dbReference type="ARBA" id="ARBA00022792"/>
    </source>
</evidence>
<dbReference type="InterPro" id="IPR011992">
    <property type="entry name" value="EF-hand-dom_pair"/>
</dbReference>
<dbReference type="PANTHER" id="PTHR14009:SF1">
    <property type="entry name" value="MITOCHONDRIAL PROTON_CALCIUM EXCHANGER PROTEIN"/>
    <property type="match status" value="1"/>
</dbReference>
<evidence type="ECO:0000256" key="3">
    <source>
        <dbReference type="ARBA" id="ARBA00020557"/>
    </source>
</evidence>
<name>A0A7S0S1J7_9CHLO</name>
<dbReference type="InterPro" id="IPR002048">
    <property type="entry name" value="EF_hand_dom"/>
</dbReference>
<comment type="similarity">
    <text evidence="2">Belongs to the LETM1 family.</text>
</comment>
<dbReference type="GO" id="GO:0005509">
    <property type="term" value="F:calcium ion binding"/>
    <property type="evidence" value="ECO:0007669"/>
    <property type="project" value="InterPro"/>
</dbReference>
<evidence type="ECO:0000313" key="18">
    <source>
        <dbReference type="EMBL" id="CAD8692960.1"/>
    </source>
</evidence>
<dbReference type="GO" id="GO:0005743">
    <property type="term" value="C:mitochondrial inner membrane"/>
    <property type="evidence" value="ECO:0007669"/>
    <property type="project" value="UniProtKB-SubCell"/>
</dbReference>
<dbReference type="InterPro" id="IPR044202">
    <property type="entry name" value="LETM1/MDM38-like"/>
</dbReference>
<proteinExistence type="inferred from homology"/>
<dbReference type="GO" id="GO:0015297">
    <property type="term" value="F:antiporter activity"/>
    <property type="evidence" value="ECO:0007669"/>
    <property type="project" value="UniProtKB-KW"/>
</dbReference>
<dbReference type="AlphaFoldDB" id="A0A7S0S1J7"/>
<keyword evidence="10 15" id="KW-0472">Membrane</keyword>
<keyword evidence="4" id="KW-0050">Antiport</keyword>
<evidence type="ECO:0000256" key="15">
    <source>
        <dbReference type="SAM" id="Phobius"/>
    </source>
</evidence>
<keyword evidence="8 15" id="KW-1133">Transmembrane helix</keyword>
<evidence type="ECO:0000259" key="16">
    <source>
        <dbReference type="PROSITE" id="PS50222"/>
    </source>
</evidence>
<evidence type="ECO:0000256" key="4">
    <source>
        <dbReference type="ARBA" id="ARBA00022449"/>
    </source>
</evidence>
<keyword evidence="4" id="KW-0813">Transport</keyword>
<keyword evidence="6" id="KW-0999">Mitochondrion inner membrane</keyword>
<dbReference type="Pfam" id="PF07766">
    <property type="entry name" value="LETM1_RBD"/>
    <property type="match status" value="1"/>
</dbReference>
<dbReference type="PROSITE" id="PS00018">
    <property type="entry name" value="EF_HAND_1"/>
    <property type="match status" value="1"/>
</dbReference>
<organism evidence="18">
    <name type="scientific">Chlamydomonas leiostraca</name>
    <dbReference type="NCBI Taxonomy" id="1034604"/>
    <lineage>
        <taxon>Eukaryota</taxon>
        <taxon>Viridiplantae</taxon>
        <taxon>Chlorophyta</taxon>
        <taxon>core chlorophytes</taxon>
        <taxon>Chlorophyceae</taxon>
        <taxon>CS clade</taxon>
        <taxon>Chlamydomonadales</taxon>
        <taxon>Chlamydomonadaceae</taxon>
        <taxon>Chlamydomonas</taxon>
    </lineage>
</organism>
<dbReference type="EMBL" id="HBFB01030642">
    <property type="protein sequence ID" value="CAD8692960.1"/>
    <property type="molecule type" value="Transcribed_RNA"/>
</dbReference>
<keyword evidence="9 12" id="KW-0496">Mitochondrion</keyword>
<feature type="domain" description="Letm1 RBD" evidence="17">
    <location>
        <begin position="292"/>
        <end position="516"/>
    </location>
</feature>
<protein>
    <recommendedName>
        <fullName evidence="3">Mitochondrial proton/calcium exchanger protein</fullName>
    </recommendedName>
    <alternativeName>
        <fullName evidence="11">Leucine zipper-EF-hand-containing transmembrane protein 1</fullName>
    </alternativeName>
</protein>
<dbReference type="PROSITE" id="PS51758">
    <property type="entry name" value="LETM1_RBD"/>
    <property type="match status" value="1"/>
</dbReference>
<accession>A0A7S0S1J7</accession>
<keyword evidence="7" id="KW-0106">Calcium</keyword>
<evidence type="ECO:0000256" key="1">
    <source>
        <dbReference type="ARBA" id="ARBA00004434"/>
    </source>
</evidence>
<comment type="subcellular location">
    <subcellularLocation>
        <location evidence="1">Mitochondrion inner membrane</location>
        <topology evidence="1">Single-pass membrane protein</topology>
    </subcellularLocation>
</comment>
<evidence type="ECO:0000259" key="17">
    <source>
        <dbReference type="PROSITE" id="PS51758"/>
    </source>
</evidence>
<feature type="transmembrane region" description="Helical" evidence="15">
    <location>
        <begin position="246"/>
        <end position="269"/>
    </location>
</feature>